<gene>
    <name evidence="2" type="ORF">Kpol_1028p65</name>
</gene>
<sequence length="254" mass="28489">MTVEWFSIVTGKQNKTAFSFSFSFFVSSFLLFFFIPSCTERPLILTLIRTLTRCISVGDTHTVNAFSVVVVVVVLLHVSLPPPPAVYRQKTHTPNQTKNKQMMRFGRFSCHRIGPTGSPPPSPPFPLSLSQFENFLSGCCLSVLWPPDGILPLLLFVGLSLAQFVVVEFSVLCCAVLSLLAKQIFHFTFSFYSIFPLLCSALLCIFVFVFVFVSILFLNFSAFPNFPKFFSSFRTVLLSTAWISPVYQASLEVI</sequence>
<feature type="transmembrane region" description="Helical" evidence="1">
    <location>
        <begin position="20"/>
        <end position="39"/>
    </location>
</feature>
<dbReference type="HOGENOM" id="CLU_1094983_0_0_1"/>
<feature type="transmembrane region" description="Helical" evidence="1">
    <location>
        <begin position="153"/>
        <end position="180"/>
    </location>
</feature>
<dbReference type="InParanoid" id="A7TG33"/>
<keyword evidence="1" id="KW-1133">Transmembrane helix</keyword>
<evidence type="ECO:0000256" key="1">
    <source>
        <dbReference type="SAM" id="Phobius"/>
    </source>
</evidence>
<dbReference type="AlphaFoldDB" id="A7TG33"/>
<dbReference type="Proteomes" id="UP000000267">
    <property type="component" value="Unassembled WGS sequence"/>
</dbReference>
<keyword evidence="1" id="KW-0812">Transmembrane</keyword>
<accession>A7TG33</accession>
<evidence type="ECO:0000313" key="3">
    <source>
        <dbReference type="Proteomes" id="UP000000267"/>
    </source>
</evidence>
<dbReference type="EMBL" id="DS480385">
    <property type="protein sequence ID" value="EDO18790.1"/>
    <property type="molecule type" value="Genomic_DNA"/>
</dbReference>
<name>A7TG33_VANPO</name>
<reference evidence="2 3" key="1">
    <citation type="journal article" date="2007" name="Proc. Natl. Acad. Sci. U.S.A.">
        <title>Independent sorting-out of thousands of duplicated gene pairs in two yeast species descended from a whole-genome duplication.</title>
        <authorList>
            <person name="Scannell D.R."/>
            <person name="Frank A.C."/>
            <person name="Conant G.C."/>
            <person name="Byrne K.P."/>
            <person name="Woolfit M."/>
            <person name="Wolfe K.H."/>
        </authorList>
    </citation>
    <scope>NUCLEOTIDE SEQUENCE [LARGE SCALE GENOMIC DNA]</scope>
    <source>
        <strain evidence="3">ATCC 22028 / DSM 70294 / BCRC 21397 / CBS 2163 / NBRC 10782 / NRRL Y-8283 / UCD 57-17</strain>
    </source>
</reference>
<evidence type="ECO:0000313" key="2">
    <source>
        <dbReference type="EMBL" id="EDO18790.1"/>
    </source>
</evidence>
<organism evidence="3">
    <name type="scientific">Vanderwaltozyma polyspora (strain ATCC 22028 / DSM 70294 / BCRC 21397 / CBS 2163 / NBRC 10782 / NRRL Y-8283 / UCD 57-17)</name>
    <name type="common">Kluyveromyces polysporus</name>
    <dbReference type="NCBI Taxonomy" id="436907"/>
    <lineage>
        <taxon>Eukaryota</taxon>
        <taxon>Fungi</taxon>
        <taxon>Dikarya</taxon>
        <taxon>Ascomycota</taxon>
        <taxon>Saccharomycotina</taxon>
        <taxon>Saccharomycetes</taxon>
        <taxon>Saccharomycetales</taxon>
        <taxon>Saccharomycetaceae</taxon>
        <taxon>Vanderwaltozyma</taxon>
    </lineage>
</organism>
<keyword evidence="3" id="KW-1185">Reference proteome</keyword>
<protein>
    <submittedName>
        <fullName evidence="2">Uncharacterized protein</fullName>
    </submittedName>
</protein>
<dbReference type="KEGG" id="vpo:Kpol_1028p65"/>
<dbReference type="RefSeq" id="XP_001646648.1">
    <property type="nucleotide sequence ID" value="XM_001646598.1"/>
</dbReference>
<feature type="transmembrane region" description="Helical" evidence="1">
    <location>
        <begin position="192"/>
        <end position="218"/>
    </location>
</feature>
<dbReference type="GeneID" id="5547105"/>
<proteinExistence type="predicted"/>
<keyword evidence="1" id="KW-0472">Membrane</keyword>